<feature type="region of interest" description="Disordered" evidence="2">
    <location>
        <begin position="25"/>
        <end position="56"/>
    </location>
</feature>
<evidence type="ECO:0000313" key="3">
    <source>
        <dbReference type="EMBL" id="VDL82542.1"/>
    </source>
</evidence>
<sequence>MSSDQYTSPSGSTVSSIPVGAEAAKYNAVHQNRPSSSRKLFGNSSEGRSQSEPSPVAIDTARLKESEGSLKTGVEGDVSTANSVTISDRLTTQLDKMMGKLSQDMERVSQMCGNNAFFMRPASSLETELSELDKLSAADARILLQQYAIRCSANEREKENLHKRNHELNETVEILRTQVMHTQINIVDQMKMVVKQALDALRSVEQSSTIDVTKWKQKGKDLSKQLDMLRFERDSLSSLKEKLERQLDDSGVKCHGLSAKVKKMEETLKAMQTEAAEREKEVTELKKKLAEVEINAEARVKQREEDITKQMDNYLKKTKMIDAERELEARMLVADAEQRLKIVKEQRDAAEKRAVIAEKKVADYEEHFAEYRGQMEGEALRAITNGYRNALSTISSARSEAVPSVDRLHLFSPLGNGSENVVLRGANDTHMVEQSTLAHRSRDLHPSGEPILIHLNSENVIPFLENYDQERVLFLADSTAPEYDSFERSFIEAMKIQRADVLFAVLNEDVDEFLLVLDELKLAKEDLPAVCYMGIGEDLHVCPLVESSIGYIEWVLRSLIDGESDESGNETGDSMENDDEIEVEFSFSL</sequence>
<accession>A0A0N4YNK3</accession>
<dbReference type="STRING" id="27835.A0A0N4YNK3"/>
<name>A0A0N4YNK3_NIPBR</name>
<dbReference type="OMA" id="HETEIFH"/>
<proteinExistence type="predicted"/>
<keyword evidence="1" id="KW-0175">Coiled coil</keyword>
<reference evidence="3 4" key="2">
    <citation type="submission" date="2018-11" db="EMBL/GenBank/DDBJ databases">
        <authorList>
            <consortium name="Pathogen Informatics"/>
        </authorList>
    </citation>
    <scope>NUCLEOTIDE SEQUENCE [LARGE SCALE GENOMIC DNA]</scope>
</reference>
<evidence type="ECO:0000313" key="4">
    <source>
        <dbReference type="Proteomes" id="UP000271162"/>
    </source>
</evidence>
<dbReference type="Gene3D" id="3.40.30.10">
    <property type="entry name" value="Glutaredoxin"/>
    <property type="match status" value="1"/>
</dbReference>
<gene>
    <name evidence="3" type="ORF">NBR_LOCUS18817</name>
</gene>
<feature type="coiled-coil region" evidence="1">
    <location>
        <begin position="151"/>
        <end position="178"/>
    </location>
</feature>
<evidence type="ECO:0000256" key="2">
    <source>
        <dbReference type="SAM" id="MobiDB-lite"/>
    </source>
</evidence>
<dbReference type="WBParaSite" id="NBR_0001881501-mRNA-1">
    <property type="protein sequence ID" value="NBR_0001881501-mRNA-1"/>
    <property type="gene ID" value="NBR_0001881501"/>
</dbReference>
<protein>
    <submittedName>
        <fullName evidence="5">Coiled-coil protein</fullName>
    </submittedName>
</protein>
<organism evidence="5">
    <name type="scientific">Nippostrongylus brasiliensis</name>
    <name type="common">Rat hookworm</name>
    <dbReference type="NCBI Taxonomy" id="27835"/>
    <lineage>
        <taxon>Eukaryota</taxon>
        <taxon>Metazoa</taxon>
        <taxon>Ecdysozoa</taxon>
        <taxon>Nematoda</taxon>
        <taxon>Chromadorea</taxon>
        <taxon>Rhabditida</taxon>
        <taxon>Rhabditina</taxon>
        <taxon>Rhabditomorpha</taxon>
        <taxon>Strongyloidea</taxon>
        <taxon>Heligmosomidae</taxon>
        <taxon>Nippostrongylus</taxon>
    </lineage>
</organism>
<dbReference type="Proteomes" id="UP000271162">
    <property type="component" value="Unassembled WGS sequence"/>
</dbReference>
<evidence type="ECO:0000313" key="5">
    <source>
        <dbReference type="WBParaSite" id="NBR_0001881501-mRNA-1"/>
    </source>
</evidence>
<feature type="coiled-coil region" evidence="1">
    <location>
        <begin position="333"/>
        <end position="367"/>
    </location>
</feature>
<evidence type="ECO:0000256" key="1">
    <source>
        <dbReference type="SAM" id="Coils"/>
    </source>
</evidence>
<reference evidence="5" key="1">
    <citation type="submission" date="2017-02" db="UniProtKB">
        <authorList>
            <consortium name="WormBaseParasite"/>
        </authorList>
    </citation>
    <scope>IDENTIFICATION</scope>
</reference>
<keyword evidence="4" id="KW-1185">Reference proteome</keyword>
<feature type="compositionally biased region" description="Polar residues" evidence="2">
    <location>
        <begin position="29"/>
        <end position="53"/>
    </location>
</feature>
<feature type="coiled-coil region" evidence="1">
    <location>
        <begin position="226"/>
        <end position="295"/>
    </location>
</feature>
<dbReference type="AlphaFoldDB" id="A0A0N4YNK3"/>
<dbReference type="EMBL" id="UYSL01023684">
    <property type="protein sequence ID" value="VDL82542.1"/>
    <property type="molecule type" value="Genomic_DNA"/>
</dbReference>